<dbReference type="AlphaFoldDB" id="A0A7R9YWI0"/>
<feature type="domain" description="Phosphate acetyl/butaryl transferase" evidence="8">
    <location>
        <begin position="458"/>
        <end position="774"/>
    </location>
</feature>
<dbReference type="Gene3D" id="3.40.50.10750">
    <property type="entry name" value="Isocitrate/Isopropylmalate dehydrogenase-like"/>
    <property type="match status" value="1"/>
</dbReference>
<evidence type="ECO:0000256" key="3">
    <source>
        <dbReference type="ARBA" id="ARBA00021528"/>
    </source>
</evidence>
<evidence type="ECO:0000256" key="6">
    <source>
        <dbReference type="ARBA" id="ARBA00031108"/>
    </source>
</evidence>
<evidence type="ECO:0000256" key="1">
    <source>
        <dbReference type="ARBA" id="ARBA00004989"/>
    </source>
</evidence>
<dbReference type="SUPFAM" id="SSF52540">
    <property type="entry name" value="P-loop containing nucleoside triphosphate hydrolases"/>
    <property type="match status" value="1"/>
</dbReference>
<sequence length="901" mass="97325">MLTGLQRAQAVVPVARRPIRLPWLRGARVLGTTAARSQKNGSSSASTSLMEQYARTMGEDTGDGLYLADISNKGDSGRTPLLIGLMSYLQRHLTTGFFCPISRGGGSDHSDRYINLMISALDVKDSPEMMVGVPEVQANQLIAQGRVGDLIDRVYSQWAGEQSGHQITVCLGPGSFVGGNELDAQLAAALSTPVILTMNCPPHANASELYNAIMVKRQLFLDHRAEVLGVVLNRVPREDYALLMRELRSKLAKSGVEFAGALPDDSLLANVRLDEMIAHLGAEDLFRRSGQQVPLDKECSNIIVASQRLEELLEQLEEAQDALPLIVTSMDRLDIVLGLLAAQLSVKGPAIGGILLTRAGAPLSSRRYARDAVSRIFQGLDGSMYKGTLMPVMHVDMPLFECVRELQETKSSILPTSARKIRQSKTLFDRYIDANSLVASMQNKKLSGAPMRVTPQLFLYNIKATCLRSPQHIVLPESEDPRVLQAAAEVTQRGLAKVTLLGREDLVRAEAKKLGIDISGVQVVDPNESAPRFDAYVDALVEARKKKGLSRDVAVDTVKGDSNMFGVLMVHCGDADGMVSGAIHTTAATVRPAMQVLRDESTRVSSIFFMCLPDRVLVYGDCAVNMNPNSEELAQIAVVSADTARAFGLEPRIAMLSYSTLGSGEGPDVQLVTEAVRLAKQLRPNEKLEGPIQYDAAIDPTVAAVKVKTPSQVAGKANVFIFPDLNTGNNTYKAVQQATGAVAMGPVMQGLTKPVNDLSRGCTVPDIVNTVCLTSVQAMYRKGQNTVDLETIQPMDSMDVVDDLPGFDASQLPGILQVWAFATGGECGLVRGGERRKTGPTGVSIRHRGRVWTSEMGERRKTGPASVGIRNRGRMWTGERGESRKTGPASVGVRQGGKSDR</sequence>
<dbReference type="Gene3D" id="3.40.1390.20">
    <property type="entry name" value="HprK N-terminal domain-like"/>
    <property type="match status" value="1"/>
</dbReference>
<protein>
    <recommendedName>
        <fullName evidence="3">Phosphate acetyltransferase</fullName>
        <ecNumber evidence="2">2.3.1.8</ecNumber>
    </recommendedName>
    <alternativeName>
        <fullName evidence="6">Phosphotransacetylase</fullName>
    </alternativeName>
</protein>
<dbReference type="NCBIfam" id="NF004167">
    <property type="entry name" value="PRK05632.1"/>
    <property type="match status" value="1"/>
</dbReference>
<dbReference type="InterPro" id="IPR042112">
    <property type="entry name" value="P_AcTrfase_dom2"/>
</dbReference>
<gene>
    <name evidence="9" type="ORF">CEUR00632_LOCUS10677</name>
</gene>
<dbReference type="Pfam" id="PF01515">
    <property type="entry name" value="PTA_PTB"/>
    <property type="match status" value="1"/>
</dbReference>
<dbReference type="GO" id="GO:0008959">
    <property type="term" value="F:phosphate acetyltransferase activity"/>
    <property type="evidence" value="ECO:0007669"/>
    <property type="project" value="UniProtKB-EC"/>
</dbReference>
<dbReference type="PANTHER" id="PTHR43356">
    <property type="entry name" value="PHOSPHATE ACETYLTRANSFERASE"/>
    <property type="match status" value="1"/>
</dbReference>
<keyword evidence="4" id="KW-0808">Transferase</keyword>
<dbReference type="SUPFAM" id="SSF53659">
    <property type="entry name" value="Isocitrate/Isopropylmalate dehydrogenase-like"/>
    <property type="match status" value="1"/>
</dbReference>
<dbReference type="PANTHER" id="PTHR43356:SF3">
    <property type="entry name" value="PHOSPHATE ACETYLTRANSFERASE"/>
    <property type="match status" value="1"/>
</dbReference>
<organism evidence="9">
    <name type="scientific">Chlamydomonas euryale</name>
    <dbReference type="NCBI Taxonomy" id="1486919"/>
    <lineage>
        <taxon>Eukaryota</taxon>
        <taxon>Viridiplantae</taxon>
        <taxon>Chlorophyta</taxon>
        <taxon>core chlorophytes</taxon>
        <taxon>Chlorophyceae</taxon>
        <taxon>CS clade</taxon>
        <taxon>Chlamydomonadales</taxon>
        <taxon>Chlamydomonadaceae</taxon>
        <taxon>Chlamydomonas</taxon>
    </lineage>
</organism>
<dbReference type="Gene3D" id="3.40.50.10950">
    <property type="match status" value="1"/>
</dbReference>
<dbReference type="InterPro" id="IPR050500">
    <property type="entry name" value="Phos_Acetyltrans/Butyryltrans"/>
</dbReference>
<comment type="pathway">
    <text evidence="1">Metabolic intermediate biosynthesis; acetyl-CoA biosynthesis; acetyl-CoA from acetate: step 2/2.</text>
</comment>
<keyword evidence="5" id="KW-0012">Acyltransferase</keyword>
<evidence type="ECO:0000259" key="8">
    <source>
        <dbReference type="Pfam" id="PF01515"/>
    </source>
</evidence>
<dbReference type="EC" id="2.3.1.8" evidence="2"/>
<dbReference type="InterPro" id="IPR028979">
    <property type="entry name" value="Ser_kin/Pase_Hpr-like_N_sf"/>
</dbReference>
<dbReference type="InterPro" id="IPR042113">
    <property type="entry name" value="P_AcTrfase_dom1"/>
</dbReference>
<dbReference type="NCBIfam" id="NF007233">
    <property type="entry name" value="PRK09653.1"/>
    <property type="match status" value="1"/>
</dbReference>
<evidence type="ECO:0000256" key="2">
    <source>
        <dbReference type="ARBA" id="ARBA00012707"/>
    </source>
</evidence>
<dbReference type="InterPro" id="IPR002505">
    <property type="entry name" value="PTA_PTB"/>
</dbReference>
<dbReference type="InterPro" id="IPR004614">
    <property type="entry name" value="P_AcTrfase"/>
</dbReference>
<name>A0A7R9YWI0_9CHLO</name>
<feature type="region of interest" description="Disordered" evidence="7">
    <location>
        <begin position="856"/>
        <end position="901"/>
    </location>
</feature>
<evidence type="ECO:0000313" key="9">
    <source>
        <dbReference type="EMBL" id="CAD8290900.1"/>
    </source>
</evidence>
<evidence type="ECO:0000256" key="4">
    <source>
        <dbReference type="ARBA" id="ARBA00022679"/>
    </source>
</evidence>
<dbReference type="InterPro" id="IPR027417">
    <property type="entry name" value="P-loop_NTPase"/>
</dbReference>
<accession>A0A7R9YWI0</accession>
<evidence type="ECO:0000256" key="5">
    <source>
        <dbReference type="ARBA" id="ARBA00023315"/>
    </source>
</evidence>
<evidence type="ECO:0000256" key="7">
    <source>
        <dbReference type="SAM" id="MobiDB-lite"/>
    </source>
</evidence>
<dbReference type="EMBL" id="HBEC01023374">
    <property type="protein sequence ID" value="CAD8290900.1"/>
    <property type="molecule type" value="Transcribed_RNA"/>
</dbReference>
<reference evidence="9" key="1">
    <citation type="submission" date="2021-01" db="EMBL/GenBank/DDBJ databases">
        <authorList>
            <person name="Corre E."/>
            <person name="Pelletier E."/>
            <person name="Niang G."/>
            <person name="Scheremetjew M."/>
            <person name="Finn R."/>
            <person name="Kale V."/>
            <person name="Holt S."/>
            <person name="Cochrane G."/>
            <person name="Meng A."/>
            <person name="Brown T."/>
            <person name="Cohen L."/>
        </authorList>
    </citation>
    <scope>NUCLEOTIDE SEQUENCE</scope>
    <source>
        <strain evidence="9">CCMP219</strain>
    </source>
</reference>
<dbReference type="Pfam" id="PF13500">
    <property type="entry name" value="AAA_26"/>
    <property type="match status" value="1"/>
</dbReference>
<dbReference type="NCBIfam" id="TIGR00651">
    <property type="entry name" value="pta"/>
    <property type="match status" value="1"/>
</dbReference>
<proteinExistence type="predicted"/>